<dbReference type="SUPFAM" id="SSF55729">
    <property type="entry name" value="Acyl-CoA N-acyltransferases (Nat)"/>
    <property type="match status" value="1"/>
</dbReference>
<reference evidence="4" key="1">
    <citation type="submission" date="2015-06" db="EMBL/GenBank/DDBJ databases">
        <authorList>
            <person name="Liu B."/>
            <person name="Wang J."/>
            <person name="Zhu Y."/>
            <person name="Liu G."/>
            <person name="Chen Q."/>
            <person name="Zheng C."/>
            <person name="Che J."/>
            <person name="Ge C."/>
            <person name="Shi H."/>
            <person name="Pan Z."/>
            <person name="Liu X."/>
        </authorList>
    </citation>
    <scope>NUCLEOTIDE SEQUENCE [LARGE SCALE GENOMIC DNA]</scope>
    <source>
        <strain evidence="4">DSM 16346</strain>
    </source>
</reference>
<evidence type="ECO:0000256" key="2">
    <source>
        <dbReference type="ARBA" id="ARBA00023315"/>
    </source>
</evidence>
<name>A0A0J6D1A5_9BACL</name>
<evidence type="ECO:0000256" key="1">
    <source>
        <dbReference type="ARBA" id="ARBA00022679"/>
    </source>
</evidence>
<dbReference type="RefSeq" id="WP_048309142.1">
    <property type="nucleotide sequence ID" value="NZ_CP119526.1"/>
</dbReference>
<keyword evidence="6" id="KW-1185">Reference proteome</keyword>
<proteinExistence type="predicted"/>
<feature type="domain" description="N-acetyltransferase" evidence="3">
    <location>
        <begin position="1"/>
        <end position="143"/>
    </location>
</feature>
<dbReference type="Proteomes" id="UP000310541">
    <property type="component" value="Unassembled WGS sequence"/>
</dbReference>
<dbReference type="InterPro" id="IPR050680">
    <property type="entry name" value="YpeA/RimI_acetyltransf"/>
</dbReference>
<evidence type="ECO:0000313" key="6">
    <source>
        <dbReference type="Proteomes" id="UP000035996"/>
    </source>
</evidence>
<evidence type="ECO:0000259" key="3">
    <source>
        <dbReference type="PROSITE" id="PS51186"/>
    </source>
</evidence>
<dbReference type="InterPro" id="IPR016181">
    <property type="entry name" value="Acyl_CoA_acyltransferase"/>
</dbReference>
<dbReference type="EMBL" id="SWFM01000003">
    <property type="protein sequence ID" value="TKD69947.1"/>
    <property type="molecule type" value="Genomic_DNA"/>
</dbReference>
<dbReference type="PROSITE" id="PS51186">
    <property type="entry name" value="GNAT"/>
    <property type="match status" value="1"/>
</dbReference>
<evidence type="ECO:0000313" key="5">
    <source>
        <dbReference type="EMBL" id="TKD69947.1"/>
    </source>
</evidence>
<dbReference type="CDD" id="cd04301">
    <property type="entry name" value="NAT_SF"/>
    <property type="match status" value="1"/>
</dbReference>
<organism evidence="4 6">
    <name type="scientific">Guptibacillus hwajinpoensis</name>
    <dbReference type="NCBI Taxonomy" id="208199"/>
    <lineage>
        <taxon>Bacteria</taxon>
        <taxon>Bacillati</taxon>
        <taxon>Bacillota</taxon>
        <taxon>Bacilli</taxon>
        <taxon>Bacillales</taxon>
        <taxon>Guptibacillaceae</taxon>
        <taxon>Guptibacillus</taxon>
    </lineage>
</organism>
<evidence type="ECO:0000313" key="7">
    <source>
        <dbReference type="Proteomes" id="UP000310541"/>
    </source>
</evidence>
<dbReference type="PANTHER" id="PTHR43420:SF41">
    <property type="entry name" value="IAA ACETYLTRANSFERASE"/>
    <property type="match status" value="1"/>
</dbReference>
<protein>
    <submittedName>
        <fullName evidence="4 5">Acetyltransferase</fullName>
    </submittedName>
</protein>
<evidence type="ECO:0000313" key="4">
    <source>
        <dbReference type="EMBL" id="KMM38059.1"/>
    </source>
</evidence>
<comment type="caution">
    <text evidence="4">The sequence shown here is derived from an EMBL/GenBank/DDBJ whole genome shotgun (WGS) entry which is preliminary data.</text>
</comment>
<reference evidence="5 7" key="2">
    <citation type="submission" date="2019-04" db="EMBL/GenBank/DDBJ databases">
        <title>Genome sequence of Bacillus hwajinpoensis strain Y2.</title>
        <authorList>
            <person name="Fair J.L."/>
            <person name="Maclea K.S."/>
        </authorList>
    </citation>
    <scope>NUCLEOTIDE SEQUENCE [LARGE SCALE GENOMIC DNA]</scope>
    <source>
        <strain evidence="5 7">Y2</strain>
    </source>
</reference>
<dbReference type="Gene3D" id="3.40.630.30">
    <property type="match status" value="1"/>
</dbReference>
<dbReference type="Proteomes" id="UP000035996">
    <property type="component" value="Unassembled WGS sequence"/>
</dbReference>
<dbReference type="GO" id="GO:0016747">
    <property type="term" value="F:acyltransferase activity, transferring groups other than amino-acyl groups"/>
    <property type="evidence" value="ECO:0007669"/>
    <property type="project" value="InterPro"/>
</dbReference>
<dbReference type="Pfam" id="PF00583">
    <property type="entry name" value="Acetyltransf_1"/>
    <property type="match status" value="1"/>
</dbReference>
<dbReference type="AlphaFoldDB" id="A0A0J6D1A5"/>
<keyword evidence="1 5" id="KW-0808">Transferase</keyword>
<sequence>MIERANIEERDYILSNSIQSVNEGTTNPGIVKEEKALQIVSSILDRGGYHLIYRDGDEIAGWVLLGENTDYFTENKHGFIYDVFVFPKFRGKGFSKKLVEASIANFKEQGYDEIRLNVYSSNFAKYIYKDIGFKELQTIMVYK</sequence>
<gene>
    <name evidence="4" type="ORF">AB986_01665</name>
    <name evidence="5" type="ORF">FBF83_11810</name>
</gene>
<keyword evidence="2" id="KW-0012">Acyltransferase</keyword>
<dbReference type="OrthoDB" id="156739at2"/>
<dbReference type="STRING" id="157733.AB986_01665"/>
<dbReference type="GeneID" id="301325982"/>
<dbReference type="EMBL" id="LELK01000001">
    <property type="protein sequence ID" value="KMM38059.1"/>
    <property type="molecule type" value="Genomic_DNA"/>
</dbReference>
<accession>A0A0J6D1A5</accession>
<dbReference type="PANTHER" id="PTHR43420">
    <property type="entry name" value="ACETYLTRANSFERASE"/>
    <property type="match status" value="1"/>
</dbReference>
<dbReference type="InterPro" id="IPR000182">
    <property type="entry name" value="GNAT_dom"/>
</dbReference>
<accession>A0A4U1MGU9</accession>